<dbReference type="InterPro" id="IPR009693">
    <property type="entry name" value="Glucitol_operon_activator"/>
</dbReference>
<dbReference type="PIRSF" id="PIRSF011474">
    <property type="entry name" value="Glucitol_operon_activator"/>
    <property type="match status" value="1"/>
</dbReference>
<reference evidence="1 2" key="1">
    <citation type="submission" date="2017-06" db="EMBL/GenBank/DDBJ databases">
        <authorList>
            <consortium name="Pathogen Informatics"/>
        </authorList>
    </citation>
    <scope>NUCLEOTIDE SEQUENCE [LARGE SCALE GENOMIC DNA]</scope>
    <source>
        <strain evidence="1 2">NCTC13839</strain>
    </source>
</reference>
<sequence>MFFIVLIILAAIGFVIQYLLGILQIKNFSKNYTDLRRNGRVTIGRRPSIFKAGTLVMIQINQKNIIEEARYMQGVTVFNKFKPLKGLEGINIKKMTDKDLNQKYNKLLVKAILDAQHTFNVVSNGGEIEKIPSPLMQVVNKVNRAFKKERSV</sequence>
<dbReference type="AlphaFoldDB" id="A0A239Y9I6"/>
<evidence type="ECO:0000313" key="2">
    <source>
        <dbReference type="Proteomes" id="UP000242084"/>
    </source>
</evidence>
<keyword evidence="1" id="KW-0238">DNA-binding</keyword>
<gene>
    <name evidence="1" type="ORF">SAMEA4384403_00127</name>
</gene>
<dbReference type="RefSeq" id="WP_095085336.1">
    <property type="nucleotide sequence ID" value="NZ_BMDM01000011.1"/>
</dbReference>
<dbReference type="Pfam" id="PF06923">
    <property type="entry name" value="GutM"/>
    <property type="match status" value="1"/>
</dbReference>
<organism evidence="1 2">
    <name type="scientific">Mammaliicoccus stepanovicii</name>
    <dbReference type="NCBI Taxonomy" id="643214"/>
    <lineage>
        <taxon>Bacteria</taxon>
        <taxon>Bacillati</taxon>
        <taxon>Bacillota</taxon>
        <taxon>Bacilli</taxon>
        <taxon>Bacillales</taxon>
        <taxon>Staphylococcaceae</taxon>
        <taxon>Mammaliicoccus</taxon>
    </lineage>
</organism>
<evidence type="ECO:0000313" key="1">
    <source>
        <dbReference type="EMBL" id="SNV54884.1"/>
    </source>
</evidence>
<accession>A0A239Y9I6</accession>
<proteinExistence type="predicted"/>
<keyword evidence="2" id="KW-1185">Reference proteome</keyword>
<protein>
    <submittedName>
        <fullName evidence="1">DNA-binding transcriptional activator GutM</fullName>
    </submittedName>
</protein>
<dbReference type="EMBL" id="LT906462">
    <property type="protein sequence ID" value="SNV54884.1"/>
    <property type="molecule type" value="Genomic_DNA"/>
</dbReference>
<dbReference type="KEGG" id="sste:SAMEA4384403_0127"/>
<name>A0A239Y9I6_9STAP</name>
<dbReference type="OrthoDB" id="9096700at2"/>
<dbReference type="GO" id="GO:0003677">
    <property type="term" value="F:DNA binding"/>
    <property type="evidence" value="ECO:0007669"/>
    <property type="project" value="UniProtKB-KW"/>
</dbReference>
<dbReference type="Proteomes" id="UP000242084">
    <property type="component" value="Chromosome 1"/>
</dbReference>